<feature type="domain" description="KOW" evidence="9">
    <location>
        <begin position="121"/>
        <end position="148"/>
    </location>
</feature>
<dbReference type="PATRIC" id="fig|1635277.3.peg.873"/>
<dbReference type="InterPro" id="IPR043425">
    <property type="entry name" value="NusG-like"/>
</dbReference>
<dbReference type="AlphaFoldDB" id="A0A117M639"/>
<keyword evidence="2 5" id="KW-0889">Transcription antitermination</keyword>
<evidence type="ECO:0000256" key="2">
    <source>
        <dbReference type="ARBA" id="ARBA00022814"/>
    </source>
</evidence>
<sequence>MDWFMLQVYTGYEKRAKKLIEEELKIKELQDKVDQIFIPVENVVRIRKSKKVVLEKNLFPGYVFIRMEDSKELLQFLTQVCAQTTFISGRKKPVKLKEDDAKKIDELLNSKDKVREVLEVPFRIGDNVKIISGPFRDFNGVVEEIDKDKEKMKVTVTIFGRSTPVELSFTQAELIGK</sequence>
<dbReference type="PANTHER" id="PTHR30265:SF2">
    <property type="entry name" value="TRANSCRIPTION TERMINATION_ANTITERMINATION PROTEIN NUSG"/>
    <property type="match status" value="1"/>
</dbReference>
<feature type="domain" description="NusG-like N-terminal" evidence="8">
    <location>
        <begin position="1"/>
        <end position="108"/>
    </location>
</feature>
<evidence type="ECO:0000313" key="11">
    <source>
        <dbReference type="Proteomes" id="UP000053467"/>
    </source>
</evidence>
<dbReference type="CDD" id="cd09891">
    <property type="entry name" value="NGN_Bact_1"/>
    <property type="match status" value="1"/>
</dbReference>
<reference evidence="11" key="1">
    <citation type="journal article" date="2015" name="MBio">
        <title>Genome-Resolved Metagenomic Analysis Reveals Roles for Candidate Phyla and Other Microbial Community Members in Biogeochemical Transformations in Oil Reservoirs.</title>
        <authorList>
            <person name="Hu P."/>
            <person name="Tom L."/>
            <person name="Singh A."/>
            <person name="Thomas B.C."/>
            <person name="Baker B.J."/>
            <person name="Piceno Y.M."/>
            <person name="Andersen G.L."/>
            <person name="Banfield J.F."/>
        </authorList>
    </citation>
    <scope>NUCLEOTIDE SEQUENCE [LARGE SCALE GENOMIC DNA]</scope>
</reference>
<dbReference type="InterPro" id="IPR001062">
    <property type="entry name" value="Transcrpt_antiterm_NusG"/>
</dbReference>
<gene>
    <name evidence="5" type="primary">nusG</name>
    <name evidence="10" type="ORF">XE03_1515</name>
</gene>
<dbReference type="GO" id="GO:0031564">
    <property type="term" value="P:transcription antitermination"/>
    <property type="evidence" value="ECO:0007669"/>
    <property type="project" value="UniProtKB-UniRule"/>
</dbReference>
<dbReference type="Gene3D" id="3.30.70.940">
    <property type="entry name" value="NusG, N-terminal domain"/>
    <property type="match status" value="1"/>
</dbReference>
<organism evidence="10 11">
    <name type="scientific">candidate division TA06 bacterium 34_109</name>
    <dbReference type="NCBI Taxonomy" id="1635277"/>
    <lineage>
        <taxon>Bacteria</taxon>
        <taxon>Bacteria division TA06</taxon>
    </lineage>
</organism>
<dbReference type="InterPro" id="IPR006645">
    <property type="entry name" value="NGN-like_dom"/>
</dbReference>
<dbReference type="SMART" id="SM00739">
    <property type="entry name" value="KOW"/>
    <property type="match status" value="1"/>
</dbReference>
<evidence type="ECO:0000256" key="3">
    <source>
        <dbReference type="ARBA" id="ARBA00023015"/>
    </source>
</evidence>
<dbReference type="InterPro" id="IPR014722">
    <property type="entry name" value="Rib_uL2_dom2"/>
</dbReference>
<dbReference type="GO" id="GO:0006354">
    <property type="term" value="P:DNA-templated transcription elongation"/>
    <property type="evidence" value="ECO:0007669"/>
    <property type="project" value="UniProtKB-UniRule"/>
</dbReference>
<evidence type="ECO:0000256" key="5">
    <source>
        <dbReference type="HAMAP-Rule" id="MF_00948"/>
    </source>
</evidence>
<comment type="caution">
    <text evidence="10">The sequence shown here is derived from an EMBL/GenBank/DDBJ whole genome shotgun (WGS) entry which is preliminary data.</text>
</comment>
<keyword evidence="4 5" id="KW-0804">Transcription</keyword>
<dbReference type="GO" id="GO:0005829">
    <property type="term" value="C:cytosol"/>
    <property type="evidence" value="ECO:0007669"/>
    <property type="project" value="TreeGrafter"/>
</dbReference>
<dbReference type="InterPro" id="IPR008991">
    <property type="entry name" value="Translation_prot_SH3-like_sf"/>
</dbReference>
<comment type="similarity">
    <text evidence="5 7">Belongs to the NusG family.</text>
</comment>
<name>A0A117M639_UNCT6</name>
<dbReference type="PRINTS" id="PR00338">
    <property type="entry name" value="NUSGTNSCPFCT"/>
</dbReference>
<dbReference type="EMBL" id="LGGX01000019">
    <property type="protein sequence ID" value="KUK86440.1"/>
    <property type="molecule type" value="Genomic_DNA"/>
</dbReference>
<evidence type="ECO:0000256" key="7">
    <source>
        <dbReference type="RuleBase" id="RU000538"/>
    </source>
</evidence>
<accession>A0A117M639</accession>
<dbReference type="CDD" id="cd06091">
    <property type="entry name" value="KOW_NusG"/>
    <property type="match status" value="1"/>
</dbReference>
<dbReference type="SUPFAM" id="SSF82679">
    <property type="entry name" value="N-utilization substance G protein NusG, N-terminal domain"/>
    <property type="match status" value="1"/>
</dbReference>
<evidence type="ECO:0000256" key="6">
    <source>
        <dbReference type="NCBIfam" id="TIGR00922"/>
    </source>
</evidence>
<evidence type="ECO:0000313" key="10">
    <source>
        <dbReference type="EMBL" id="KUK86440.1"/>
    </source>
</evidence>
<dbReference type="Pfam" id="PF00467">
    <property type="entry name" value="KOW"/>
    <property type="match status" value="1"/>
</dbReference>
<dbReference type="PROSITE" id="PS01014">
    <property type="entry name" value="NUSG"/>
    <property type="match status" value="1"/>
</dbReference>
<dbReference type="Proteomes" id="UP000053467">
    <property type="component" value="Unassembled WGS sequence"/>
</dbReference>
<dbReference type="InterPro" id="IPR047050">
    <property type="entry name" value="NGN"/>
</dbReference>
<evidence type="ECO:0000259" key="9">
    <source>
        <dbReference type="SMART" id="SM00739"/>
    </source>
</evidence>
<dbReference type="SUPFAM" id="SSF50104">
    <property type="entry name" value="Translation proteins SH3-like domain"/>
    <property type="match status" value="1"/>
</dbReference>
<dbReference type="Pfam" id="PF02357">
    <property type="entry name" value="NusG"/>
    <property type="match status" value="1"/>
</dbReference>
<dbReference type="GO" id="GO:0006353">
    <property type="term" value="P:DNA-templated transcription termination"/>
    <property type="evidence" value="ECO:0007669"/>
    <property type="project" value="UniProtKB-UniRule"/>
</dbReference>
<dbReference type="Gene3D" id="2.30.30.30">
    <property type="match status" value="1"/>
</dbReference>
<evidence type="ECO:0000256" key="4">
    <source>
        <dbReference type="ARBA" id="ARBA00023163"/>
    </source>
</evidence>
<dbReference type="InterPro" id="IPR005824">
    <property type="entry name" value="KOW"/>
</dbReference>
<dbReference type="NCBIfam" id="TIGR00922">
    <property type="entry name" value="nusG"/>
    <property type="match status" value="1"/>
</dbReference>
<keyword evidence="3 5" id="KW-0805">Transcription regulation</keyword>
<proteinExistence type="inferred from homology"/>
<dbReference type="PANTHER" id="PTHR30265">
    <property type="entry name" value="RHO-INTERACTING TRANSCRIPTION TERMINATION FACTOR NUSG"/>
    <property type="match status" value="1"/>
</dbReference>
<dbReference type="FunFam" id="2.30.30.30:FF:000002">
    <property type="entry name" value="Transcription termination/antitermination factor NusG"/>
    <property type="match status" value="1"/>
</dbReference>
<dbReference type="GO" id="GO:0032784">
    <property type="term" value="P:regulation of DNA-templated transcription elongation"/>
    <property type="evidence" value="ECO:0007669"/>
    <property type="project" value="InterPro"/>
</dbReference>
<evidence type="ECO:0000259" key="8">
    <source>
        <dbReference type="SMART" id="SM00738"/>
    </source>
</evidence>
<dbReference type="HAMAP" id="MF_00948">
    <property type="entry name" value="NusG"/>
    <property type="match status" value="1"/>
</dbReference>
<keyword evidence="1 5" id="KW-0806">Transcription termination</keyword>
<comment type="function">
    <text evidence="5 7">Participates in transcription elongation, termination and antitermination.</text>
</comment>
<dbReference type="InterPro" id="IPR036735">
    <property type="entry name" value="NGN_dom_sf"/>
</dbReference>
<dbReference type="SMART" id="SM00738">
    <property type="entry name" value="NGN"/>
    <property type="match status" value="1"/>
</dbReference>
<dbReference type="InterPro" id="IPR015869">
    <property type="entry name" value="Transcrpt_antiterm_NusG_bac_CS"/>
</dbReference>
<evidence type="ECO:0000256" key="1">
    <source>
        <dbReference type="ARBA" id="ARBA00022472"/>
    </source>
</evidence>
<protein>
    <recommendedName>
        <fullName evidence="5 6">Transcription termination/antitermination protein NusG</fullName>
    </recommendedName>
</protein>